<feature type="active site" description="Charge relay system" evidence="1">
    <location>
        <position position="84"/>
    </location>
</feature>
<keyword evidence="1" id="KW-0645">Protease</keyword>
<dbReference type="GeneID" id="19402849"/>
<dbReference type="EMBL" id="KB908482">
    <property type="protein sequence ID" value="EOA90749.1"/>
    <property type="molecule type" value="Genomic_DNA"/>
</dbReference>
<accession>R0KNV3</accession>
<evidence type="ECO:0000256" key="1">
    <source>
        <dbReference type="PROSITE-ProRule" id="PRU01032"/>
    </source>
</evidence>
<feature type="domain" description="Peptidase S53" evidence="2">
    <location>
        <begin position="7"/>
        <end position="448"/>
    </location>
</feature>
<evidence type="ECO:0000313" key="4">
    <source>
        <dbReference type="Proteomes" id="UP000016935"/>
    </source>
</evidence>
<proteinExistence type="predicted"/>
<dbReference type="RefSeq" id="XP_008021211.1">
    <property type="nucleotide sequence ID" value="XM_008023020.1"/>
</dbReference>
<feature type="binding site" evidence="1">
    <location>
        <position position="428"/>
    </location>
    <ligand>
        <name>Ca(2+)</name>
        <dbReference type="ChEBI" id="CHEBI:29108"/>
    </ligand>
</feature>
<dbReference type="PROSITE" id="PS51695">
    <property type="entry name" value="SEDOLISIN"/>
    <property type="match status" value="1"/>
</dbReference>
<dbReference type="STRING" id="671987.R0KNV3"/>
<dbReference type="SUPFAM" id="SSF52743">
    <property type="entry name" value="Subtilisin-like"/>
    <property type="match status" value="1"/>
</dbReference>
<evidence type="ECO:0000313" key="3">
    <source>
        <dbReference type="EMBL" id="EOA90749.1"/>
    </source>
</evidence>
<dbReference type="eggNOG" id="ENOG502QZ4I">
    <property type="taxonomic scope" value="Eukaryota"/>
</dbReference>
<feature type="binding site" evidence="1">
    <location>
        <position position="426"/>
    </location>
    <ligand>
        <name>Ca(2+)</name>
        <dbReference type="ChEBI" id="CHEBI:29108"/>
    </ligand>
</feature>
<feature type="binding site" evidence="1">
    <location>
        <position position="405"/>
    </location>
    <ligand>
        <name>Ca(2+)</name>
        <dbReference type="ChEBI" id="CHEBI:29108"/>
    </ligand>
</feature>
<dbReference type="InterPro" id="IPR030400">
    <property type="entry name" value="Sedolisin_dom"/>
</dbReference>
<keyword evidence="1" id="KW-0378">Hydrolase</keyword>
<dbReference type="HOGENOM" id="CLU_013783_4_0_1"/>
<dbReference type="AlphaFoldDB" id="R0KNV3"/>
<dbReference type="Gene3D" id="3.40.50.200">
    <property type="entry name" value="Peptidase S8/S53 domain"/>
    <property type="match status" value="1"/>
</dbReference>
<dbReference type="GO" id="GO:0004252">
    <property type="term" value="F:serine-type endopeptidase activity"/>
    <property type="evidence" value="ECO:0007669"/>
    <property type="project" value="UniProtKB-UniRule"/>
</dbReference>
<comment type="cofactor">
    <cofactor evidence="1">
        <name>Ca(2+)</name>
        <dbReference type="ChEBI" id="CHEBI:29108"/>
    </cofactor>
    <text evidence="1">Binds 1 Ca(2+) ion per subunit.</text>
</comment>
<feature type="active site" description="Charge relay system" evidence="1">
    <location>
        <position position="88"/>
    </location>
</feature>
<dbReference type="CDD" id="cd04056">
    <property type="entry name" value="Peptidases_S53"/>
    <property type="match status" value="1"/>
</dbReference>
<organism evidence="3 4">
    <name type="scientific">Exserohilum turcicum (strain 28A)</name>
    <name type="common">Northern leaf blight fungus</name>
    <name type="synonym">Setosphaeria turcica</name>
    <dbReference type="NCBI Taxonomy" id="671987"/>
    <lineage>
        <taxon>Eukaryota</taxon>
        <taxon>Fungi</taxon>
        <taxon>Dikarya</taxon>
        <taxon>Ascomycota</taxon>
        <taxon>Pezizomycotina</taxon>
        <taxon>Dothideomycetes</taxon>
        <taxon>Pleosporomycetidae</taxon>
        <taxon>Pleosporales</taxon>
        <taxon>Pleosporineae</taxon>
        <taxon>Pleosporaceae</taxon>
        <taxon>Exserohilum</taxon>
    </lineage>
</organism>
<gene>
    <name evidence="3" type="ORF">SETTUDRAFT_24883</name>
</gene>
<keyword evidence="1" id="KW-0720">Serine protease</keyword>
<dbReference type="GO" id="GO:0008240">
    <property type="term" value="F:tripeptidyl-peptidase activity"/>
    <property type="evidence" value="ECO:0007669"/>
    <property type="project" value="TreeGrafter"/>
</dbReference>
<reference evidence="3 4" key="2">
    <citation type="journal article" date="2013" name="PLoS Genet.">
        <title>Comparative genome structure, secondary metabolite, and effector coding capacity across Cochliobolus pathogens.</title>
        <authorList>
            <person name="Condon B.J."/>
            <person name="Leng Y."/>
            <person name="Wu D."/>
            <person name="Bushley K.E."/>
            <person name="Ohm R.A."/>
            <person name="Otillar R."/>
            <person name="Martin J."/>
            <person name="Schackwitz W."/>
            <person name="Grimwood J."/>
            <person name="MohdZainudin N."/>
            <person name="Xue C."/>
            <person name="Wang R."/>
            <person name="Manning V.A."/>
            <person name="Dhillon B."/>
            <person name="Tu Z.J."/>
            <person name="Steffenson B.J."/>
            <person name="Salamov A."/>
            <person name="Sun H."/>
            <person name="Lowry S."/>
            <person name="LaButti K."/>
            <person name="Han J."/>
            <person name="Copeland A."/>
            <person name="Lindquist E."/>
            <person name="Barry K."/>
            <person name="Schmutz J."/>
            <person name="Baker S.E."/>
            <person name="Ciuffetti L.M."/>
            <person name="Grigoriev I.V."/>
            <person name="Zhong S."/>
            <person name="Turgeon B.G."/>
        </authorList>
    </citation>
    <scope>NUCLEOTIDE SEQUENCE [LARGE SCALE GENOMIC DNA]</scope>
    <source>
        <strain evidence="4">28A</strain>
    </source>
</reference>
<feature type="active site" description="Charge relay system" evidence="1">
    <location>
        <position position="362"/>
    </location>
</feature>
<keyword evidence="1" id="KW-0479">Metal-binding</keyword>
<evidence type="ECO:0000259" key="2">
    <source>
        <dbReference type="PROSITE" id="PS51695"/>
    </source>
</evidence>
<dbReference type="GO" id="GO:0046872">
    <property type="term" value="F:metal ion binding"/>
    <property type="evidence" value="ECO:0007669"/>
    <property type="project" value="UniProtKB-UniRule"/>
</dbReference>
<feature type="binding site" evidence="1">
    <location>
        <position position="404"/>
    </location>
    <ligand>
        <name>Ca(2+)</name>
        <dbReference type="ChEBI" id="CHEBI:29108"/>
    </ligand>
</feature>
<keyword evidence="1" id="KW-0106">Calcium</keyword>
<dbReference type="OrthoDB" id="409122at2759"/>
<dbReference type="Proteomes" id="UP000016935">
    <property type="component" value="Unassembled WGS sequence"/>
</dbReference>
<dbReference type="InterPro" id="IPR050819">
    <property type="entry name" value="Tripeptidyl-peptidase_I"/>
</dbReference>
<dbReference type="InterPro" id="IPR036852">
    <property type="entry name" value="Peptidase_S8/S53_dom_sf"/>
</dbReference>
<sequence>MQQQSLVTGTACIRDLYGVPQGPAPSNPNYTHAIYTSGNGKYKQEDLDAFWAAYAPDVPKGTTPKQTLIDGAADKRSNVTQTGELYMDISLTVPLVAPNTVTIVSPDDPVIQADTNLAGGMNTMLDAFDGSYCTYSAYNITGSLPGWDAQYPGSTIGRYNGSTQCGGVKPPSVLVSAWGATEDYYPISYQRRQCNEFMKLALQGTTVLVATGDFGVAGNIRTCWGPNSDRWNVVAPGNCPYVTAVGGTMLKDGVDVRQPSENPELAYHESGGGISAIYARPKWQKHVVGNYLKAASIDQPGFTGLAPLVANNTVLADVISQFGARGIRSLSGRGVPDISALASTSSDYIIFDGIIRPGGGTSVAVNYVGALISRINLERLAVGKPVVGFINPVLYKYADTIVRDITHGESSRACNNTYTAYPPAVGWDAVTGLGVLKYKEALKLWISL</sequence>
<reference evidence="3 4" key="1">
    <citation type="journal article" date="2012" name="PLoS Pathog.">
        <title>Diverse lifestyles and strategies of plant pathogenesis encoded in the genomes of eighteen Dothideomycetes fungi.</title>
        <authorList>
            <person name="Ohm R.A."/>
            <person name="Feau N."/>
            <person name="Henrissat B."/>
            <person name="Schoch C.L."/>
            <person name="Horwitz B.A."/>
            <person name="Barry K.W."/>
            <person name="Condon B.J."/>
            <person name="Copeland A.C."/>
            <person name="Dhillon B."/>
            <person name="Glaser F."/>
            <person name="Hesse C.N."/>
            <person name="Kosti I."/>
            <person name="LaButti K."/>
            <person name="Lindquist E.A."/>
            <person name="Lucas S."/>
            <person name="Salamov A.A."/>
            <person name="Bradshaw R.E."/>
            <person name="Ciuffetti L."/>
            <person name="Hamelin R.C."/>
            <person name="Kema G.H.J."/>
            <person name="Lawrence C."/>
            <person name="Scott J.A."/>
            <person name="Spatafora J.W."/>
            <person name="Turgeon B.G."/>
            <person name="de Wit P.J.G.M."/>
            <person name="Zhong S."/>
            <person name="Goodwin S.B."/>
            <person name="Grigoriev I.V."/>
        </authorList>
    </citation>
    <scope>NUCLEOTIDE SEQUENCE [LARGE SCALE GENOMIC DNA]</scope>
    <source>
        <strain evidence="4">28A</strain>
    </source>
</reference>
<dbReference type="PANTHER" id="PTHR14218:SF19">
    <property type="entry name" value="SERINE PROTEASE AORO, PUTATIVE (AFU_ORTHOLOGUE AFUA_6G10250)-RELATED"/>
    <property type="match status" value="1"/>
</dbReference>
<dbReference type="GO" id="GO:0006508">
    <property type="term" value="P:proteolysis"/>
    <property type="evidence" value="ECO:0007669"/>
    <property type="project" value="UniProtKB-KW"/>
</dbReference>
<protein>
    <recommendedName>
        <fullName evidence="2">Peptidase S53 domain-containing protein</fullName>
    </recommendedName>
</protein>
<dbReference type="PANTHER" id="PTHR14218">
    <property type="entry name" value="PROTEASE S8 TRIPEPTIDYL PEPTIDASE I CLN2"/>
    <property type="match status" value="1"/>
</dbReference>
<name>R0KNV3_EXST2</name>
<keyword evidence="4" id="KW-1185">Reference proteome</keyword>